<dbReference type="Pfam" id="PF05118">
    <property type="entry name" value="Asp_Arg_Hydrox"/>
    <property type="match status" value="1"/>
</dbReference>
<dbReference type="InterPro" id="IPR051821">
    <property type="entry name" value="Asp/Asn_beta-hydroxylase"/>
</dbReference>
<dbReference type="InterPro" id="IPR027443">
    <property type="entry name" value="IPNS-like_sf"/>
</dbReference>
<organism evidence="6 7">
    <name type="scientific">Lottia gigantea</name>
    <name type="common">Giant owl limpet</name>
    <dbReference type="NCBI Taxonomy" id="225164"/>
    <lineage>
        <taxon>Eukaryota</taxon>
        <taxon>Metazoa</taxon>
        <taxon>Spiralia</taxon>
        <taxon>Lophotrochozoa</taxon>
        <taxon>Mollusca</taxon>
        <taxon>Gastropoda</taxon>
        <taxon>Patellogastropoda</taxon>
        <taxon>Lottioidea</taxon>
        <taxon>Lottiidae</taxon>
        <taxon>Lottia</taxon>
    </lineage>
</organism>
<dbReference type="HOGENOM" id="CLU_807327_0_0_1"/>
<evidence type="ECO:0000259" key="5">
    <source>
        <dbReference type="Pfam" id="PF05118"/>
    </source>
</evidence>
<dbReference type="Proteomes" id="UP000030746">
    <property type="component" value="Unassembled WGS sequence"/>
</dbReference>
<dbReference type="Gene3D" id="2.60.120.330">
    <property type="entry name" value="B-lactam Antibiotic, Isopenicillin N Synthase, Chain"/>
    <property type="match status" value="1"/>
</dbReference>
<accession>V4AE62</accession>
<dbReference type="PANTHER" id="PTHR46332:SF5">
    <property type="entry name" value="ASPARTATE BETA-HYDROXYLASE DOMAIN CONTAINING 2"/>
    <property type="match status" value="1"/>
</dbReference>
<evidence type="ECO:0000256" key="1">
    <source>
        <dbReference type="ARBA" id="ARBA00007730"/>
    </source>
</evidence>
<dbReference type="GO" id="GO:0016020">
    <property type="term" value="C:membrane"/>
    <property type="evidence" value="ECO:0007669"/>
    <property type="project" value="TreeGrafter"/>
</dbReference>
<evidence type="ECO:0000256" key="3">
    <source>
        <dbReference type="ARBA" id="ARBA00023002"/>
    </source>
</evidence>
<dbReference type="InterPro" id="IPR007803">
    <property type="entry name" value="Asp/Arg/Pro-Hydrxlase"/>
</dbReference>
<dbReference type="EMBL" id="KB202237">
    <property type="protein sequence ID" value="ESO91631.1"/>
    <property type="molecule type" value="Genomic_DNA"/>
</dbReference>
<proteinExistence type="inferred from homology"/>
<dbReference type="CTD" id="20239391"/>
<dbReference type="GeneID" id="20239391"/>
<sequence>MMMMDILNDTLEFLLQSTLDISSNHIVITVVLSFITLILIWTSVKTVQSSVKDPQETDMTEEPVESDACPYPNCVRCHQRTEILNEALQRLKKFKEENEQKPTLLPEVEIQLSKKKYKYLNRLQKPIVFYLPSLRYKDLDEKIEKICKNFFMPLKDIVEEYENLKKHSNCSFKENTVDSGSWKIYHLIDQGRETNNAKLCSKTMKYVKKNHHGTKFMQGTKFTNVAFSCLSPGTVIPQHYGPTNFRIRCQLPLKTEIEGTQWIQCGLEKKFYYSSIPIYMDDSFLHSATNIGKDDRVVLLFDIWHPDLSKINREFLQQIFSCDE</sequence>
<dbReference type="STRING" id="225164.V4AE62"/>
<feature type="transmembrane region" description="Helical" evidence="4">
    <location>
        <begin position="21"/>
        <end position="41"/>
    </location>
</feature>
<keyword evidence="3" id="KW-0560">Oxidoreductase</keyword>
<dbReference type="SUPFAM" id="SSF51197">
    <property type="entry name" value="Clavaminate synthase-like"/>
    <property type="match status" value="1"/>
</dbReference>
<dbReference type="PANTHER" id="PTHR46332">
    <property type="entry name" value="ASPARTATE BETA-HYDROXYLASE DOMAIN-CONTAINING PROTEIN 2"/>
    <property type="match status" value="1"/>
</dbReference>
<dbReference type="OrthoDB" id="438431at2759"/>
<dbReference type="AlphaFoldDB" id="V4AE62"/>
<feature type="domain" description="Aspartyl/asparaginy/proline hydroxylase" evidence="5">
    <location>
        <begin position="155"/>
        <end position="306"/>
    </location>
</feature>
<evidence type="ECO:0000256" key="2">
    <source>
        <dbReference type="ARBA" id="ARBA00022964"/>
    </source>
</evidence>
<gene>
    <name evidence="6" type="ORF">LOTGIDRAFT_163356</name>
</gene>
<comment type="similarity">
    <text evidence="1">Belongs to the aspartyl/asparaginyl beta-hydroxylase family.</text>
</comment>
<dbReference type="OMA" id="HIPSKDC"/>
<dbReference type="GO" id="GO:0051213">
    <property type="term" value="F:dioxygenase activity"/>
    <property type="evidence" value="ECO:0007669"/>
    <property type="project" value="UniProtKB-KW"/>
</dbReference>
<keyword evidence="4" id="KW-1133">Transmembrane helix</keyword>
<keyword evidence="4" id="KW-0472">Membrane</keyword>
<dbReference type="RefSeq" id="XP_009057696.1">
    <property type="nucleotide sequence ID" value="XM_009059448.1"/>
</dbReference>
<protein>
    <recommendedName>
        <fullName evidence="5">Aspartyl/asparaginy/proline hydroxylase domain-containing protein</fullName>
    </recommendedName>
</protein>
<keyword evidence="7" id="KW-1185">Reference proteome</keyword>
<keyword evidence="4" id="KW-0812">Transmembrane</keyword>
<dbReference type="KEGG" id="lgi:LOTGIDRAFT_163356"/>
<evidence type="ECO:0000256" key="4">
    <source>
        <dbReference type="SAM" id="Phobius"/>
    </source>
</evidence>
<keyword evidence="2" id="KW-0223">Dioxygenase</keyword>
<evidence type="ECO:0000313" key="7">
    <source>
        <dbReference type="Proteomes" id="UP000030746"/>
    </source>
</evidence>
<name>V4AE62_LOTGI</name>
<reference evidence="6 7" key="1">
    <citation type="journal article" date="2013" name="Nature">
        <title>Insights into bilaterian evolution from three spiralian genomes.</title>
        <authorList>
            <person name="Simakov O."/>
            <person name="Marletaz F."/>
            <person name="Cho S.J."/>
            <person name="Edsinger-Gonzales E."/>
            <person name="Havlak P."/>
            <person name="Hellsten U."/>
            <person name="Kuo D.H."/>
            <person name="Larsson T."/>
            <person name="Lv J."/>
            <person name="Arendt D."/>
            <person name="Savage R."/>
            <person name="Osoegawa K."/>
            <person name="de Jong P."/>
            <person name="Grimwood J."/>
            <person name="Chapman J.A."/>
            <person name="Shapiro H."/>
            <person name="Aerts A."/>
            <person name="Otillar R.P."/>
            <person name="Terry A.Y."/>
            <person name="Boore J.L."/>
            <person name="Grigoriev I.V."/>
            <person name="Lindberg D.R."/>
            <person name="Seaver E.C."/>
            <person name="Weisblat D.A."/>
            <person name="Putnam N.H."/>
            <person name="Rokhsar D.S."/>
        </authorList>
    </citation>
    <scope>NUCLEOTIDE SEQUENCE [LARGE SCALE GENOMIC DNA]</scope>
</reference>
<evidence type="ECO:0000313" key="6">
    <source>
        <dbReference type="EMBL" id="ESO91631.1"/>
    </source>
</evidence>